<evidence type="ECO:0000256" key="5">
    <source>
        <dbReference type="ARBA" id="ARBA00022519"/>
    </source>
</evidence>
<proteinExistence type="inferred from homology"/>
<dbReference type="Proteomes" id="UP000184268">
    <property type="component" value="Unassembled WGS sequence"/>
</dbReference>
<dbReference type="InterPro" id="IPR000390">
    <property type="entry name" value="Small_drug/metabolite_transptr"/>
</dbReference>
<dbReference type="STRING" id="299255.SAMN02745129_2773"/>
<evidence type="ECO:0000256" key="1">
    <source>
        <dbReference type="ARBA" id="ARBA00004429"/>
    </source>
</evidence>
<evidence type="ECO:0000256" key="10">
    <source>
        <dbReference type="SAM" id="Phobius"/>
    </source>
</evidence>
<dbReference type="GO" id="GO:0031460">
    <property type="term" value="P:glycine betaine transport"/>
    <property type="evidence" value="ECO:0007669"/>
    <property type="project" value="TreeGrafter"/>
</dbReference>
<dbReference type="GO" id="GO:0015199">
    <property type="term" value="F:amino-acid betaine transmembrane transporter activity"/>
    <property type="evidence" value="ECO:0007669"/>
    <property type="project" value="TreeGrafter"/>
</dbReference>
<comment type="subcellular location">
    <subcellularLocation>
        <location evidence="1">Cell inner membrane</location>
        <topology evidence="1">Multi-pass membrane protein</topology>
    </subcellularLocation>
    <subcellularLocation>
        <location evidence="9">Cell membrane</location>
        <topology evidence="9">Multi-pass membrane protein</topology>
    </subcellularLocation>
</comment>
<evidence type="ECO:0000256" key="9">
    <source>
        <dbReference type="RuleBase" id="RU003942"/>
    </source>
</evidence>
<keyword evidence="8 10" id="KW-0472">Membrane</keyword>
<protein>
    <recommendedName>
        <fullName evidence="3">Spermidine export protein MdtJ</fullName>
    </recommendedName>
</protein>
<dbReference type="GO" id="GO:0005886">
    <property type="term" value="C:plasma membrane"/>
    <property type="evidence" value="ECO:0007669"/>
    <property type="project" value="UniProtKB-SubCell"/>
</dbReference>
<dbReference type="GO" id="GO:0015297">
    <property type="term" value="F:antiporter activity"/>
    <property type="evidence" value="ECO:0007669"/>
    <property type="project" value="TreeGrafter"/>
</dbReference>
<evidence type="ECO:0000256" key="7">
    <source>
        <dbReference type="ARBA" id="ARBA00022989"/>
    </source>
</evidence>
<keyword evidence="5" id="KW-0997">Cell inner membrane</keyword>
<dbReference type="GO" id="GO:1903711">
    <property type="term" value="P:spermidine transmembrane transport"/>
    <property type="evidence" value="ECO:0007669"/>
    <property type="project" value="TreeGrafter"/>
</dbReference>
<evidence type="ECO:0000256" key="2">
    <source>
        <dbReference type="ARBA" id="ARBA00011358"/>
    </source>
</evidence>
<dbReference type="EMBL" id="FQXG01000004">
    <property type="protein sequence ID" value="SHH74467.1"/>
    <property type="molecule type" value="Genomic_DNA"/>
</dbReference>
<feature type="transmembrane region" description="Helical" evidence="10">
    <location>
        <begin position="12"/>
        <end position="33"/>
    </location>
</feature>
<evidence type="ECO:0000313" key="11">
    <source>
        <dbReference type="EMBL" id="SHH74467.1"/>
    </source>
</evidence>
<organism evidence="11 12">
    <name type="scientific">Ferrimonas marina</name>
    <dbReference type="NCBI Taxonomy" id="299255"/>
    <lineage>
        <taxon>Bacteria</taxon>
        <taxon>Pseudomonadati</taxon>
        <taxon>Pseudomonadota</taxon>
        <taxon>Gammaproteobacteria</taxon>
        <taxon>Alteromonadales</taxon>
        <taxon>Ferrimonadaceae</taxon>
        <taxon>Ferrimonas</taxon>
    </lineage>
</organism>
<sequence>MSLMTQLGWHPAVGYGAMYALLGLSYYFLALAARKISIGVAFAFWEGFGVLLIAIVSVLFLNAELTGPMWAGIALCLVGMGLLHWDEEERHA</sequence>
<reference evidence="12" key="1">
    <citation type="submission" date="2016-11" db="EMBL/GenBank/DDBJ databases">
        <authorList>
            <person name="Varghese N."/>
            <person name="Submissions S."/>
        </authorList>
    </citation>
    <scope>NUCLEOTIDE SEQUENCE [LARGE SCALE GENOMIC DNA]</scope>
    <source>
        <strain evidence="12">DSM 16917</strain>
    </source>
</reference>
<evidence type="ECO:0000256" key="3">
    <source>
        <dbReference type="ARBA" id="ARBA00021112"/>
    </source>
</evidence>
<keyword evidence="6 9" id="KW-0812">Transmembrane</keyword>
<evidence type="ECO:0000256" key="4">
    <source>
        <dbReference type="ARBA" id="ARBA00022475"/>
    </source>
</evidence>
<dbReference type="PANTHER" id="PTHR30561">
    <property type="entry name" value="SMR FAMILY PROTON-DEPENDENT DRUG EFFLUX TRANSPORTER SUGE"/>
    <property type="match status" value="1"/>
</dbReference>
<dbReference type="SUPFAM" id="SSF103481">
    <property type="entry name" value="Multidrug resistance efflux transporter EmrE"/>
    <property type="match status" value="1"/>
</dbReference>
<dbReference type="InterPro" id="IPR045324">
    <property type="entry name" value="Small_multidrug_res"/>
</dbReference>
<evidence type="ECO:0000313" key="12">
    <source>
        <dbReference type="Proteomes" id="UP000184268"/>
    </source>
</evidence>
<evidence type="ECO:0000256" key="6">
    <source>
        <dbReference type="ARBA" id="ARBA00022692"/>
    </source>
</evidence>
<dbReference type="InterPro" id="IPR037185">
    <property type="entry name" value="EmrE-like"/>
</dbReference>
<gene>
    <name evidence="11" type="ORF">SAMN02745129_2773</name>
</gene>
<comment type="similarity">
    <text evidence="9">Belongs to the drug/metabolite transporter (DMT) superfamily. Small multidrug resistance (SMR) (TC 2.A.7.1) family.</text>
</comment>
<evidence type="ECO:0000256" key="8">
    <source>
        <dbReference type="ARBA" id="ARBA00023136"/>
    </source>
</evidence>
<dbReference type="PANTHER" id="PTHR30561:SF2">
    <property type="entry name" value="SPERMIDINE EXPORT PROTEIN MDTJ"/>
    <property type="match status" value="1"/>
</dbReference>
<dbReference type="Pfam" id="PF00893">
    <property type="entry name" value="Multi_Drug_Res"/>
    <property type="match status" value="1"/>
</dbReference>
<dbReference type="GO" id="GO:0015220">
    <property type="term" value="F:choline transmembrane transporter activity"/>
    <property type="evidence" value="ECO:0007669"/>
    <property type="project" value="TreeGrafter"/>
</dbReference>
<feature type="transmembrane region" description="Helical" evidence="10">
    <location>
        <begin position="67"/>
        <end position="85"/>
    </location>
</feature>
<feature type="transmembrane region" description="Helical" evidence="10">
    <location>
        <begin position="40"/>
        <end position="61"/>
    </location>
</feature>
<name>A0A1M5VGV1_9GAMM</name>
<keyword evidence="7 10" id="KW-1133">Transmembrane helix</keyword>
<comment type="subunit">
    <text evidence="2">Forms a complex with MdtI.</text>
</comment>
<keyword evidence="12" id="KW-1185">Reference proteome</keyword>
<dbReference type="Gene3D" id="1.10.3730.20">
    <property type="match status" value="1"/>
</dbReference>
<keyword evidence="4" id="KW-1003">Cell membrane</keyword>
<accession>A0A1M5VGV1</accession>
<dbReference type="AlphaFoldDB" id="A0A1M5VGV1"/>